<feature type="signal peptide" evidence="2">
    <location>
        <begin position="1"/>
        <end position="21"/>
    </location>
</feature>
<name>A0AAW2ZCP0_9EUKA</name>
<sequence length="313" mass="34968">MSRTHSLCMLVILTISYVALGQIQQYTTIDVQITPSKYDLCYLDVVENITISFTGSGTHTLYRFIPSNITSGIADVRNINATSLTDGIQLQDIKRSGYDSTLKGFVIMYLVYNPQSLETGTFSVSFTANLMTPTPQSNSGIVSWFFNTNYEGETNYRKVQVCYPSSLISSSSSTDGIVLVQVPTLSSYQFTPELPCTTFMQKNVSVASTVFIYFDFKFLSSVTCYNGEVTHPISTPPTETEIAVAVVLSMIGGFLLFVLGALGCTACYWCTHSDFKFKKNNRIYQFETLQEDNGPVFFEEEMDEEDDDKIISY</sequence>
<proteinExistence type="predicted"/>
<keyword evidence="4" id="KW-1185">Reference proteome</keyword>
<keyword evidence="1" id="KW-0472">Membrane</keyword>
<keyword evidence="1" id="KW-0812">Transmembrane</keyword>
<accession>A0AAW2ZCP0</accession>
<keyword evidence="1" id="KW-1133">Transmembrane helix</keyword>
<gene>
    <name evidence="3" type="ORF">AKO1_001551</name>
</gene>
<feature type="transmembrane region" description="Helical" evidence="1">
    <location>
        <begin position="242"/>
        <end position="269"/>
    </location>
</feature>
<evidence type="ECO:0000313" key="3">
    <source>
        <dbReference type="EMBL" id="KAL0486630.1"/>
    </source>
</evidence>
<dbReference type="EMBL" id="JAOPGA020001252">
    <property type="protein sequence ID" value="KAL0486630.1"/>
    <property type="molecule type" value="Genomic_DNA"/>
</dbReference>
<keyword evidence="2" id="KW-0732">Signal</keyword>
<organism evidence="3 4">
    <name type="scientific">Acrasis kona</name>
    <dbReference type="NCBI Taxonomy" id="1008807"/>
    <lineage>
        <taxon>Eukaryota</taxon>
        <taxon>Discoba</taxon>
        <taxon>Heterolobosea</taxon>
        <taxon>Tetramitia</taxon>
        <taxon>Eutetramitia</taxon>
        <taxon>Acrasidae</taxon>
        <taxon>Acrasis</taxon>
    </lineage>
</organism>
<dbReference type="AlphaFoldDB" id="A0AAW2ZCP0"/>
<feature type="chain" id="PRO_5043419247" evidence="2">
    <location>
        <begin position="22"/>
        <end position="313"/>
    </location>
</feature>
<comment type="caution">
    <text evidence="3">The sequence shown here is derived from an EMBL/GenBank/DDBJ whole genome shotgun (WGS) entry which is preliminary data.</text>
</comment>
<protein>
    <submittedName>
        <fullName evidence="3">WAKL6</fullName>
    </submittedName>
</protein>
<reference evidence="3 4" key="1">
    <citation type="submission" date="2024-03" db="EMBL/GenBank/DDBJ databases">
        <title>The Acrasis kona genome and developmental transcriptomes reveal deep origins of eukaryotic multicellular pathways.</title>
        <authorList>
            <person name="Sheikh S."/>
            <person name="Fu C.-J."/>
            <person name="Brown M.W."/>
            <person name="Baldauf S.L."/>
        </authorList>
    </citation>
    <scope>NUCLEOTIDE SEQUENCE [LARGE SCALE GENOMIC DNA]</scope>
    <source>
        <strain evidence="3 4">ATCC MYA-3509</strain>
    </source>
</reference>
<evidence type="ECO:0000256" key="2">
    <source>
        <dbReference type="SAM" id="SignalP"/>
    </source>
</evidence>
<dbReference type="Proteomes" id="UP001431209">
    <property type="component" value="Unassembled WGS sequence"/>
</dbReference>
<evidence type="ECO:0000313" key="4">
    <source>
        <dbReference type="Proteomes" id="UP001431209"/>
    </source>
</evidence>
<evidence type="ECO:0000256" key="1">
    <source>
        <dbReference type="SAM" id="Phobius"/>
    </source>
</evidence>